<protein>
    <submittedName>
        <fullName evidence="1">Uncharacterized protein</fullName>
    </submittedName>
</protein>
<reference evidence="1" key="1">
    <citation type="submission" date="2019-08" db="EMBL/GenBank/DDBJ databases">
        <authorList>
            <person name="Kucharzyk K."/>
            <person name="Murdoch R.W."/>
            <person name="Higgins S."/>
            <person name="Loffler F."/>
        </authorList>
    </citation>
    <scope>NUCLEOTIDE SEQUENCE</scope>
</reference>
<dbReference type="EMBL" id="VSSQ01028574">
    <property type="protein sequence ID" value="MPM78335.1"/>
    <property type="molecule type" value="Genomic_DNA"/>
</dbReference>
<proteinExistence type="predicted"/>
<sequence length="133" mass="14297">MAVVRFKRFEEMSVSEKPSVSNASCPSLPVPAISITLFSEEKVKSPLLAKTVIRPLPNASLNCVFSSSATSVRSVYSVSEKVMVLVVPSSVTFMDLPASSSRLPVSAVKDREGLTLDELVILAPVARLFISLI</sequence>
<accession>A0A645CN58</accession>
<comment type="caution">
    <text evidence="1">The sequence shown here is derived from an EMBL/GenBank/DDBJ whole genome shotgun (WGS) entry which is preliminary data.</text>
</comment>
<dbReference type="AlphaFoldDB" id="A0A645CN58"/>
<name>A0A645CN58_9ZZZZ</name>
<gene>
    <name evidence="1" type="ORF">SDC9_125346</name>
</gene>
<evidence type="ECO:0000313" key="1">
    <source>
        <dbReference type="EMBL" id="MPM78335.1"/>
    </source>
</evidence>
<organism evidence="1">
    <name type="scientific">bioreactor metagenome</name>
    <dbReference type="NCBI Taxonomy" id="1076179"/>
    <lineage>
        <taxon>unclassified sequences</taxon>
        <taxon>metagenomes</taxon>
        <taxon>ecological metagenomes</taxon>
    </lineage>
</organism>